<proteinExistence type="predicted"/>
<sequence>MMGAKERHLRFVEEVWLNSNTDIVREVVHDTFVAHDPIARDVHGPGEFKIFLQMMLTSFPDQTMEVRDVIQEGDRTALRWHSTGTHTRNELFGIQPSGRQYSTYGLTFVDWRDDRMVELWFAYDLHDLLQQLGKQE</sequence>
<dbReference type="Gene3D" id="3.10.450.50">
    <property type="match status" value="1"/>
</dbReference>
<accession>A0A1H9WSB1</accession>
<dbReference type="RefSeq" id="WP_089962390.1">
    <property type="nucleotide sequence ID" value="NZ_FOFR01000041.1"/>
</dbReference>
<evidence type="ECO:0000313" key="2">
    <source>
        <dbReference type="Proteomes" id="UP000199352"/>
    </source>
</evidence>
<dbReference type="OrthoDB" id="129343at2"/>
<dbReference type="Pfam" id="PF07366">
    <property type="entry name" value="SnoaL"/>
    <property type="match status" value="1"/>
</dbReference>
<dbReference type="Proteomes" id="UP000199352">
    <property type="component" value="Unassembled WGS sequence"/>
</dbReference>
<reference evidence="2" key="1">
    <citation type="submission" date="2016-10" db="EMBL/GenBank/DDBJ databases">
        <authorList>
            <person name="Varghese N."/>
            <person name="Submissions S."/>
        </authorList>
    </citation>
    <scope>NUCLEOTIDE SEQUENCE [LARGE SCALE GENOMIC DNA]</scope>
    <source>
        <strain evidence="2">CGMCC 4.3525</strain>
    </source>
</reference>
<dbReference type="InterPro" id="IPR009959">
    <property type="entry name" value="Cyclase_SnoaL-like"/>
</dbReference>
<dbReference type="PANTHER" id="PTHR38436:SF1">
    <property type="entry name" value="ESTER CYCLASE"/>
    <property type="match status" value="1"/>
</dbReference>
<dbReference type="EMBL" id="FOFR01000041">
    <property type="protein sequence ID" value="SES36704.1"/>
    <property type="molecule type" value="Genomic_DNA"/>
</dbReference>
<evidence type="ECO:0008006" key="3">
    <source>
        <dbReference type="Google" id="ProtNLM"/>
    </source>
</evidence>
<organism evidence="1 2">
    <name type="scientific">Lentzea xinjiangensis</name>
    <dbReference type="NCBI Taxonomy" id="402600"/>
    <lineage>
        <taxon>Bacteria</taxon>
        <taxon>Bacillati</taxon>
        <taxon>Actinomycetota</taxon>
        <taxon>Actinomycetes</taxon>
        <taxon>Pseudonocardiales</taxon>
        <taxon>Pseudonocardiaceae</taxon>
        <taxon>Lentzea</taxon>
    </lineage>
</organism>
<protein>
    <recommendedName>
        <fullName evidence="3">SnoaL-like polyketide cyclase</fullName>
    </recommendedName>
</protein>
<evidence type="ECO:0000313" key="1">
    <source>
        <dbReference type="EMBL" id="SES36704.1"/>
    </source>
</evidence>
<dbReference type="SUPFAM" id="SSF54427">
    <property type="entry name" value="NTF2-like"/>
    <property type="match status" value="1"/>
</dbReference>
<name>A0A1H9WSB1_9PSEU</name>
<dbReference type="InterPro" id="IPR032710">
    <property type="entry name" value="NTF2-like_dom_sf"/>
</dbReference>
<keyword evidence="2" id="KW-1185">Reference proteome</keyword>
<dbReference type="STRING" id="402600.SAMN05216188_14111"/>
<dbReference type="GO" id="GO:0030638">
    <property type="term" value="P:polyketide metabolic process"/>
    <property type="evidence" value="ECO:0007669"/>
    <property type="project" value="InterPro"/>
</dbReference>
<dbReference type="PANTHER" id="PTHR38436">
    <property type="entry name" value="POLYKETIDE CYCLASE SNOAL-LIKE DOMAIN"/>
    <property type="match status" value="1"/>
</dbReference>
<dbReference type="AlphaFoldDB" id="A0A1H9WSB1"/>
<gene>
    <name evidence="1" type="ORF">SAMN05216188_14111</name>
</gene>